<evidence type="ECO:0008006" key="3">
    <source>
        <dbReference type="Google" id="ProtNLM"/>
    </source>
</evidence>
<proteinExistence type="predicted"/>
<dbReference type="InterPro" id="IPR050951">
    <property type="entry name" value="Retrovirus_Pol_polyprotein"/>
</dbReference>
<reference evidence="2" key="1">
    <citation type="submission" date="2025-08" db="UniProtKB">
        <authorList>
            <consortium name="RefSeq"/>
        </authorList>
    </citation>
    <scope>IDENTIFICATION</scope>
</reference>
<dbReference type="AlphaFoldDB" id="A0A1S4BLZ6"/>
<dbReference type="OrthoDB" id="415724at2759"/>
<evidence type="ECO:0000313" key="2">
    <source>
        <dbReference type="RefSeq" id="XP_016489862.1"/>
    </source>
</evidence>
<protein>
    <recommendedName>
        <fullName evidence="3">Reverse transcriptase/retrotransposon-derived protein RNase H-like domain-containing protein</fullName>
    </recommendedName>
</protein>
<dbReference type="SMR" id="A0A1S4BLZ6"/>
<dbReference type="PaxDb" id="4097-A0A1S4BLZ6"/>
<dbReference type="PANTHER" id="PTHR37984">
    <property type="entry name" value="PROTEIN CBG26694"/>
    <property type="match status" value="1"/>
</dbReference>
<dbReference type="PANTHER" id="PTHR37984:SF5">
    <property type="entry name" value="PROTEIN NYNRIN-LIKE"/>
    <property type="match status" value="1"/>
</dbReference>
<dbReference type="FunFam" id="3.30.70.270:FF:000020">
    <property type="entry name" value="Transposon Tf2-6 polyprotein-like Protein"/>
    <property type="match status" value="1"/>
</dbReference>
<feature type="region of interest" description="Disordered" evidence="1">
    <location>
        <begin position="17"/>
        <end position="48"/>
    </location>
</feature>
<dbReference type="InterPro" id="IPR043502">
    <property type="entry name" value="DNA/RNA_pol_sf"/>
</dbReference>
<sequence>MDISHIQAYTQSLVNRKRQQLAAQEHDRGQHKRAQSIGDMGESRGEDAEATSSTLQLVSVVSEFPDVFPDKLPKVEHLRKVLHSLQDHKLYAKFSKCEFWLNSVAFLGHILSNEGIRVDSQKVEAVKNWEMSTSPAEVGDFLGLAIYYQRFVENFSSIVTPLTKLMYKEAKFQWTDTCEKRFQELKDKLTSTPVLALPKGPEGGGSIVQNTVETLVVAEVKTRQLDDPALVKIRESIPFQKKQLFKLSEDRVLRYKDWLCVPDVEGF</sequence>
<evidence type="ECO:0000256" key="1">
    <source>
        <dbReference type="SAM" id="MobiDB-lite"/>
    </source>
</evidence>
<gene>
    <name evidence="2" type="primary">LOC107809708</name>
</gene>
<organism evidence="2">
    <name type="scientific">Nicotiana tabacum</name>
    <name type="common">Common tobacco</name>
    <dbReference type="NCBI Taxonomy" id="4097"/>
    <lineage>
        <taxon>Eukaryota</taxon>
        <taxon>Viridiplantae</taxon>
        <taxon>Streptophyta</taxon>
        <taxon>Embryophyta</taxon>
        <taxon>Tracheophyta</taxon>
        <taxon>Spermatophyta</taxon>
        <taxon>Magnoliopsida</taxon>
        <taxon>eudicotyledons</taxon>
        <taxon>Gunneridae</taxon>
        <taxon>Pentapetalae</taxon>
        <taxon>asterids</taxon>
        <taxon>lamiids</taxon>
        <taxon>Solanales</taxon>
        <taxon>Solanaceae</taxon>
        <taxon>Nicotianoideae</taxon>
        <taxon>Nicotianeae</taxon>
        <taxon>Nicotiana</taxon>
    </lineage>
</organism>
<dbReference type="STRING" id="4097.A0A1S4BLZ6"/>
<dbReference type="SUPFAM" id="SSF56672">
    <property type="entry name" value="DNA/RNA polymerases"/>
    <property type="match status" value="1"/>
</dbReference>
<accession>A0A1S4BLZ6</accession>
<dbReference type="Gene3D" id="3.30.70.270">
    <property type="match status" value="2"/>
</dbReference>
<name>A0A1S4BLZ6_TOBAC</name>
<dbReference type="KEGG" id="nta:107809708"/>
<dbReference type="RefSeq" id="XP_016489862.1">
    <property type="nucleotide sequence ID" value="XM_016634376.1"/>
</dbReference>
<dbReference type="InterPro" id="IPR043128">
    <property type="entry name" value="Rev_trsase/Diguanyl_cyclase"/>
</dbReference>